<evidence type="ECO:0000313" key="1">
    <source>
        <dbReference type="EMBL" id="SVC00598.1"/>
    </source>
</evidence>
<dbReference type="EMBL" id="UINC01068181">
    <property type="protein sequence ID" value="SVC00598.1"/>
    <property type="molecule type" value="Genomic_DNA"/>
</dbReference>
<feature type="non-terminal residue" evidence="1">
    <location>
        <position position="48"/>
    </location>
</feature>
<organism evidence="1">
    <name type="scientific">marine metagenome</name>
    <dbReference type="NCBI Taxonomy" id="408172"/>
    <lineage>
        <taxon>unclassified sequences</taxon>
        <taxon>metagenomes</taxon>
        <taxon>ecological metagenomes</taxon>
    </lineage>
</organism>
<accession>A0A382ILZ1</accession>
<sequence>MLAPLVLNVYKQINLLMGGKTQYGDVKDISAISKKYKQYILYLKDKLF</sequence>
<reference evidence="1" key="1">
    <citation type="submission" date="2018-05" db="EMBL/GenBank/DDBJ databases">
        <authorList>
            <person name="Lanie J.A."/>
            <person name="Ng W.-L."/>
            <person name="Kazmierczak K.M."/>
            <person name="Andrzejewski T.M."/>
            <person name="Davidsen T.M."/>
            <person name="Wayne K.J."/>
            <person name="Tettelin H."/>
            <person name="Glass J.I."/>
            <person name="Rusch D."/>
            <person name="Podicherti R."/>
            <person name="Tsui H.-C.T."/>
            <person name="Winkler M.E."/>
        </authorList>
    </citation>
    <scope>NUCLEOTIDE SEQUENCE</scope>
</reference>
<name>A0A382ILZ1_9ZZZZ</name>
<proteinExistence type="predicted"/>
<protein>
    <submittedName>
        <fullName evidence="1">Uncharacterized protein</fullName>
    </submittedName>
</protein>
<gene>
    <name evidence="1" type="ORF">METZ01_LOCUS253452</name>
</gene>
<dbReference type="AlphaFoldDB" id="A0A382ILZ1"/>